<dbReference type="SUPFAM" id="SSF56935">
    <property type="entry name" value="Porins"/>
    <property type="match status" value="1"/>
</dbReference>
<evidence type="ECO:0000256" key="14">
    <source>
        <dbReference type="SAM" id="MobiDB-lite"/>
    </source>
</evidence>
<dbReference type="GO" id="GO:0015889">
    <property type="term" value="P:cobalamin transport"/>
    <property type="evidence" value="ECO:0007669"/>
    <property type="project" value="TreeGrafter"/>
</dbReference>
<dbReference type="AlphaFoldDB" id="A0A679JEZ5"/>
<evidence type="ECO:0000256" key="1">
    <source>
        <dbReference type="ARBA" id="ARBA00004571"/>
    </source>
</evidence>
<evidence type="ECO:0000256" key="11">
    <source>
        <dbReference type="ARBA" id="ARBA00023237"/>
    </source>
</evidence>
<dbReference type="InterPro" id="IPR000531">
    <property type="entry name" value="Beta-barrel_TonB"/>
</dbReference>
<dbReference type="PROSITE" id="PS52016">
    <property type="entry name" value="TONB_DEPENDENT_REC_3"/>
    <property type="match status" value="1"/>
</dbReference>
<evidence type="ECO:0000313" key="18">
    <source>
        <dbReference type="EMBL" id="CAA2104446.1"/>
    </source>
</evidence>
<dbReference type="Gene3D" id="2.170.130.10">
    <property type="entry name" value="TonB-dependent receptor, plug domain"/>
    <property type="match status" value="1"/>
</dbReference>
<reference evidence="18" key="1">
    <citation type="submission" date="2019-12" db="EMBL/GenBank/DDBJ databases">
        <authorList>
            <person name="Cremers G."/>
        </authorList>
    </citation>
    <scope>NUCLEOTIDE SEQUENCE</scope>
    <source>
        <strain evidence="18">Vvax</strain>
    </source>
</reference>
<dbReference type="Gene3D" id="2.40.170.20">
    <property type="entry name" value="TonB-dependent receptor, beta-barrel domain"/>
    <property type="match status" value="1"/>
</dbReference>
<keyword evidence="4 12" id="KW-1134">Transmembrane beta strand</keyword>
<evidence type="ECO:0000259" key="17">
    <source>
        <dbReference type="Pfam" id="PF07715"/>
    </source>
</evidence>
<gene>
    <name evidence="18" type="primary">btuB</name>
    <name evidence="18" type="ORF">VVAX_02771</name>
</gene>
<feature type="chain" id="PRO_5025610123" evidence="15">
    <location>
        <begin position="37"/>
        <end position="638"/>
    </location>
</feature>
<sequence length="638" mass="68917">MISHVCISRGRAPARRLRFACLPLALASAFGGLAHAQEAPKLGETVVTANRTPQALSELVGDVSIVDRQAIERSGATGVADVLSRLPGIEITRNGGVGNTTSLFIRGAETRFTAVYLDGVRIDSQSTGGAGWEGIPLAQIDRIEVLRGPAAAVYGSDAVGGVIQLFTRRGEEGVSPYAGVGIGSKGLRKIEGGVSGKSGLFDYSFGVSHEESKGFNVQPVDKRTPSKDGFTSPDRDGYRSTSGNARLGFQITPNQRIEATLLSSDINAGYDATVSYRTRLPILFANDISNNTLRTAGLTWSAKWNDVYSTRVQVTDSQSVYKTQPSFYRTETNLRGYLFQNEFRFGPHLVTATFERREDALENAPTTSSKLLSRDRAQDAISLGYGFVQGPHSLQLHVRHDDDSEFGGKTTGSAAYGYAITPSLRVTASAGTAFRVPTLYQRFSEYGLATLKPESSRNAELGLQYTDGGTQAGIVVYNNRVQNLIVFDGTAKGCASSFGCYSSTARARYQGVTLSGSQRFGDVTLRASLDYQDPRDLATDHLLARRAQRHGVLGADWRVAGWTLGAEVQSSSKRYDDAANTVKLGGYTLLNLSASTRLTRDLNLVARVDNVGNKDYQFARLYANAGRTAYVGLKWTPH</sequence>
<keyword evidence="3 12" id="KW-0813">Transport</keyword>
<dbReference type="Pfam" id="PF07715">
    <property type="entry name" value="Plug"/>
    <property type="match status" value="1"/>
</dbReference>
<dbReference type="RefSeq" id="WP_339090390.1">
    <property type="nucleotide sequence ID" value="NZ_LR743507.1"/>
</dbReference>
<evidence type="ECO:0000256" key="5">
    <source>
        <dbReference type="ARBA" id="ARBA00022692"/>
    </source>
</evidence>
<keyword evidence="10" id="KW-0675">Receptor</keyword>
<feature type="domain" description="TonB-dependent receptor-like beta-barrel" evidence="16">
    <location>
        <begin position="229"/>
        <end position="611"/>
    </location>
</feature>
<dbReference type="PANTHER" id="PTHR30069:SF53">
    <property type="entry name" value="COLICIN I RECEPTOR-RELATED"/>
    <property type="match status" value="1"/>
</dbReference>
<dbReference type="EMBL" id="LR743507">
    <property type="protein sequence ID" value="CAA2104446.1"/>
    <property type="molecule type" value="Genomic_DNA"/>
</dbReference>
<proteinExistence type="inferred from homology"/>
<dbReference type="GO" id="GO:0006811">
    <property type="term" value="P:monoatomic ion transport"/>
    <property type="evidence" value="ECO:0007669"/>
    <property type="project" value="UniProtKB-KW"/>
</dbReference>
<evidence type="ECO:0000256" key="13">
    <source>
        <dbReference type="RuleBase" id="RU003357"/>
    </source>
</evidence>
<keyword evidence="7" id="KW-0406">Ion transport</keyword>
<dbReference type="PANTHER" id="PTHR30069">
    <property type="entry name" value="TONB-DEPENDENT OUTER MEMBRANE RECEPTOR"/>
    <property type="match status" value="1"/>
</dbReference>
<evidence type="ECO:0000256" key="4">
    <source>
        <dbReference type="ARBA" id="ARBA00022452"/>
    </source>
</evidence>
<dbReference type="GO" id="GO:0009279">
    <property type="term" value="C:cell outer membrane"/>
    <property type="evidence" value="ECO:0007669"/>
    <property type="project" value="UniProtKB-SubCell"/>
</dbReference>
<dbReference type="CDD" id="cd01347">
    <property type="entry name" value="ligand_gated_channel"/>
    <property type="match status" value="1"/>
</dbReference>
<keyword evidence="11 12" id="KW-0998">Cell outer membrane</keyword>
<protein>
    <submittedName>
        <fullName evidence="18">Vitamin B12 transporter BtuB</fullName>
    </submittedName>
</protein>
<keyword evidence="6 15" id="KW-0732">Signal</keyword>
<keyword evidence="8 13" id="KW-0798">TonB box</keyword>
<evidence type="ECO:0000256" key="15">
    <source>
        <dbReference type="SAM" id="SignalP"/>
    </source>
</evidence>
<evidence type="ECO:0000256" key="7">
    <source>
        <dbReference type="ARBA" id="ARBA00023065"/>
    </source>
</evidence>
<evidence type="ECO:0000256" key="2">
    <source>
        <dbReference type="ARBA" id="ARBA00009810"/>
    </source>
</evidence>
<dbReference type="InterPro" id="IPR036942">
    <property type="entry name" value="Beta-barrel_TonB_sf"/>
</dbReference>
<evidence type="ECO:0000256" key="10">
    <source>
        <dbReference type="ARBA" id="ARBA00023170"/>
    </source>
</evidence>
<accession>A0A679JEZ5</accession>
<name>A0A679JEZ5_VARPD</name>
<feature type="signal peptide" evidence="15">
    <location>
        <begin position="1"/>
        <end position="36"/>
    </location>
</feature>
<feature type="domain" description="TonB-dependent receptor plug" evidence="17">
    <location>
        <begin position="57"/>
        <end position="162"/>
    </location>
</feature>
<dbReference type="InterPro" id="IPR012910">
    <property type="entry name" value="Plug_dom"/>
</dbReference>
<feature type="region of interest" description="Disordered" evidence="14">
    <location>
        <begin position="217"/>
        <end position="244"/>
    </location>
</feature>
<evidence type="ECO:0000256" key="9">
    <source>
        <dbReference type="ARBA" id="ARBA00023136"/>
    </source>
</evidence>
<dbReference type="Pfam" id="PF00593">
    <property type="entry name" value="TonB_dep_Rec_b-barrel"/>
    <property type="match status" value="1"/>
</dbReference>
<comment type="subcellular location">
    <subcellularLocation>
        <location evidence="1 12">Cell outer membrane</location>
        <topology evidence="1 12">Multi-pass membrane protein</topology>
    </subcellularLocation>
</comment>
<evidence type="ECO:0000256" key="6">
    <source>
        <dbReference type="ARBA" id="ARBA00022729"/>
    </source>
</evidence>
<evidence type="ECO:0000256" key="3">
    <source>
        <dbReference type="ARBA" id="ARBA00022448"/>
    </source>
</evidence>
<keyword evidence="5 12" id="KW-0812">Transmembrane</keyword>
<dbReference type="InterPro" id="IPR039426">
    <property type="entry name" value="TonB-dep_rcpt-like"/>
</dbReference>
<evidence type="ECO:0000256" key="12">
    <source>
        <dbReference type="PROSITE-ProRule" id="PRU01360"/>
    </source>
</evidence>
<evidence type="ECO:0000256" key="8">
    <source>
        <dbReference type="ARBA" id="ARBA00023077"/>
    </source>
</evidence>
<evidence type="ECO:0000259" key="16">
    <source>
        <dbReference type="Pfam" id="PF00593"/>
    </source>
</evidence>
<comment type="similarity">
    <text evidence="2 12 13">Belongs to the TonB-dependent receptor family.</text>
</comment>
<organism evidence="18">
    <name type="scientific">Variovorax paradoxus</name>
    <dbReference type="NCBI Taxonomy" id="34073"/>
    <lineage>
        <taxon>Bacteria</taxon>
        <taxon>Pseudomonadati</taxon>
        <taxon>Pseudomonadota</taxon>
        <taxon>Betaproteobacteria</taxon>
        <taxon>Burkholderiales</taxon>
        <taxon>Comamonadaceae</taxon>
        <taxon>Variovorax</taxon>
    </lineage>
</organism>
<keyword evidence="9 12" id="KW-0472">Membrane</keyword>
<dbReference type="InterPro" id="IPR037066">
    <property type="entry name" value="Plug_dom_sf"/>
</dbReference>